<protein>
    <submittedName>
        <fullName evidence="1">Uncharacterized protein</fullName>
    </submittedName>
</protein>
<proteinExistence type="predicted"/>
<organism evidence="1">
    <name type="scientific">Siphoviridae sp. ct5co22</name>
    <dbReference type="NCBI Taxonomy" id="2826294"/>
    <lineage>
        <taxon>Viruses</taxon>
        <taxon>Duplodnaviria</taxon>
        <taxon>Heunggongvirae</taxon>
        <taxon>Uroviricota</taxon>
        <taxon>Caudoviricetes</taxon>
    </lineage>
</organism>
<name>A0A8S5QUF3_9CAUD</name>
<accession>A0A8S5QUF3</accession>
<sequence>MSSGFLERQRRMQDEAIHMAERVTRQYDMDCWQIALARYDKLELGYQRIMEITELARQVREEYAGAIRRDNEQDRYRVHMDRELQEIARHNMQVIPFEKRYPELKRFLGLKK</sequence>
<reference evidence="1" key="1">
    <citation type="journal article" date="2021" name="Proc. Natl. Acad. Sci. U.S.A.">
        <title>A Catalog of Tens of Thousands of Viruses from Human Metagenomes Reveals Hidden Associations with Chronic Diseases.</title>
        <authorList>
            <person name="Tisza M.J."/>
            <person name="Buck C.B."/>
        </authorList>
    </citation>
    <scope>NUCLEOTIDE SEQUENCE</scope>
    <source>
        <strain evidence="1">Ct5co22</strain>
    </source>
</reference>
<evidence type="ECO:0000313" key="1">
    <source>
        <dbReference type="EMBL" id="DAE22594.1"/>
    </source>
</evidence>
<dbReference type="EMBL" id="BK015735">
    <property type="protein sequence ID" value="DAE22594.1"/>
    <property type="molecule type" value="Genomic_DNA"/>
</dbReference>